<keyword evidence="2" id="KW-1185">Reference proteome</keyword>
<dbReference type="RefSeq" id="WP_310343071.1">
    <property type="nucleotide sequence ID" value="NZ_JAVDXO010000005.1"/>
</dbReference>
<evidence type="ECO:0000313" key="1">
    <source>
        <dbReference type="EMBL" id="MDR7307105.1"/>
    </source>
</evidence>
<dbReference type="InterPro" id="IPR038765">
    <property type="entry name" value="Papain-like_cys_pep_sf"/>
</dbReference>
<dbReference type="Gene3D" id="3.10.620.30">
    <property type="match status" value="1"/>
</dbReference>
<dbReference type="Proteomes" id="UP001268089">
    <property type="component" value="Unassembled WGS sequence"/>
</dbReference>
<name>A0ABU1ZQG3_9BURK</name>
<proteinExistence type="predicted"/>
<dbReference type="InterPro" id="IPR010319">
    <property type="entry name" value="Transglutaminase-like_Cys_pept"/>
</dbReference>
<organism evidence="1 2">
    <name type="scientific">Rhodoferax saidenbachensis</name>
    <dbReference type="NCBI Taxonomy" id="1484693"/>
    <lineage>
        <taxon>Bacteria</taxon>
        <taxon>Pseudomonadati</taxon>
        <taxon>Pseudomonadota</taxon>
        <taxon>Betaproteobacteria</taxon>
        <taxon>Burkholderiales</taxon>
        <taxon>Comamonadaceae</taxon>
        <taxon>Rhodoferax</taxon>
    </lineage>
</organism>
<reference evidence="1 2" key="1">
    <citation type="submission" date="2023-07" db="EMBL/GenBank/DDBJ databases">
        <title>Sorghum-associated microbial communities from plants grown in Nebraska, USA.</title>
        <authorList>
            <person name="Schachtman D."/>
        </authorList>
    </citation>
    <scope>NUCLEOTIDE SEQUENCE [LARGE SCALE GENOMIC DNA]</scope>
    <source>
        <strain evidence="1 2">BE308</strain>
    </source>
</reference>
<sequence length="230" mass="24938">MVLALRSLHKWTTAVLLSAVLLGVAGIVQGAADFDRLLATLTQRWGNGPVPKFTAWRGLIQNNLAASDAERIKRVNQFFNQQVQFAEDTVVWGQADYWATPMESLGRGAGDCEDFAIAKYFTLLQTGVMPEKLRLIYVRAKTGGADGAPTQAHMVLAYYAQPDAEPLIMDNLIPDIRPASRRPDLVPVFSFNSAGVFAGVGGGEAAAAGGTGRLSRWEDLLRRAKAEGFE</sequence>
<accession>A0ABU1ZQG3</accession>
<dbReference type="Pfam" id="PF06035">
    <property type="entry name" value="Peptidase_C93"/>
    <property type="match status" value="1"/>
</dbReference>
<dbReference type="EMBL" id="JAVDXO010000005">
    <property type="protein sequence ID" value="MDR7307105.1"/>
    <property type="molecule type" value="Genomic_DNA"/>
</dbReference>
<gene>
    <name evidence="1" type="ORF">J2X15_002392</name>
</gene>
<dbReference type="SUPFAM" id="SSF54001">
    <property type="entry name" value="Cysteine proteinases"/>
    <property type="match status" value="1"/>
</dbReference>
<evidence type="ECO:0000313" key="2">
    <source>
        <dbReference type="Proteomes" id="UP001268089"/>
    </source>
</evidence>
<dbReference type="PANTHER" id="PTHR39327">
    <property type="match status" value="1"/>
</dbReference>
<protein>
    <submittedName>
        <fullName evidence="1">Transglutaminase-like cysteine proteinase</fullName>
    </submittedName>
</protein>
<comment type="caution">
    <text evidence="1">The sequence shown here is derived from an EMBL/GenBank/DDBJ whole genome shotgun (WGS) entry which is preliminary data.</text>
</comment>
<dbReference type="PANTHER" id="PTHR39327:SF1">
    <property type="entry name" value="BLR5470 PROTEIN"/>
    <property type="match status" value="1"/>
</dbReference>